<protein>
    <submittedName>
        <fullName evidence="2">Dentin matrix acidic phosphoprotein 1</fullName>
    </submittedName>
</protein>
<dbReference type="Pfam" id="PF07263">
    <property type="entry name" value="DMP1"/>
    <property type="match status" value="1"/>
</dbReference>
<organism evidence="2 3">
    <name type="scientific">Alligator mississippiensis</name>
    <name type="common">American alligator</name>
    <dbReference type="NCBI Taxonomy" id="8496"/>
    <lineage>
        <taxon>Eukaryota</taxon>
        <taxon>Metazoa</taxon>
        <taxon>Chordata</taxon>
        <taxon>Craniata</taxon>
        <taxon>Vertebrata</taxon>
        <taxon>Euteleostomi</taxon>
        <taxon>Archelosauria</taxon>
        <taxon>Archosauria</taxon>
        <taxon>Crocodylia</taxon>
        <taxon>Alligatoridae</taxon>
        <taxon>Alligatorinae</taxon>
        <taxon>Alligator</taxon>
    </lineage>
</organism>
<feature type="compositionally biased region" description="Acidic residues" evidence="1">
    <location>
        <begin position="236"/>
        <end position="253"/>
    </location>
</feature>
<feature type="region of interest" description="Disordered" evidence="1">
    <location>
        <begin position="68"/>
        <end position="104"/>
    </location>
</feature>
<evidence type="ECO:0000313" key="3">
    <source>
        <dbReference type="Proteomes" id="UP000050525"/>
    </source>
</evidence>
<dbReference type="InterPro" id="IPR009889">
    <property type="entry name" value="DMP1"/>
</dbReference>
<dbReference type="EMBL" id="AKHW03002540">
    <property type="protein sequence ID" value="KYO38060.1"/>
    <property type="molecule type" value="Genomic_DNA"/>
</dbReference>
<feature type="compositionally biased region" description="Basic and acidic residues" evidence="1">
    <location>
        <begin position="182"/>
        <end position="206"/>
    </location>
</feature>
<keyword evidence="3" id="KW-1185">Reference proteome</keyword>
<dbReference type="AlphaFoldDB" id="A0A151NMW7"/>
<sequence length="679" mass="76356">MPRFTKLYDDLSCTHKVAHIIISMKTVLLLISLWPLTYAHPVPNHPNVHDGSSKEWRVDSSEISAALRYATSEESMNEVEDPAEKDGEDTDSSPYDSTETEGRDSIADEHEHDDILHETNEGNNYPVGVSSHSNEHHTEDLSGNDVDESITQDNDDDNSVRIKQAQHKNWVYQKDSVALEELNEHSLEDVNEFHDHEDHHTGDSQKPKQHYNTEDNGPLYKTKRFYSQKFNKEINDLIDEEDDSGDDTFDENQGDTNGKGPSYTVNPSGVDEYTAFDNGVHHRGHGDTAIRKKDSDSSSSSSSSSESRGLDSREYRNHIVSRYDRSLGNIGDSARTSHKESYDFDGEGMQGDDPSIFESEGGKSKMTRSAIHSKESSQESSREPRKAKLNGISKSVEHSNSHKFQNDSNNSGEDDSIEQDNSQSMEADEAKSGKDSQSAEDSSHSEESVASHSRKDVSRSREDVTSHSKEDVASQSSEESRESHEENEKISKEMKSKSNEYSGSKSKDRDSYEDDSKPVSIDSESAEDQGDKSKSREKSKSTEDSMESEEDKNDSISVDSRLSHSKSDESKSISRELVGSESHEDDRSEEVRGQDSKSAETYDSGSKEEEHSHSREMDSYSHSRERDSHSREDATNESTSHEDDSLPRSTEMENRKLMLDVYHNKPIGDYDDNDCQDGY</sequence>
<dbReference type="PANTHER" id="PTHR23400">
    <property type="entry name" value="DENTIN MATRIX ACIDIC PHOSPHOPROTEIN 1"/>
    <property type="match status" value="1"/>
</dbReference>
<feature type="compositionally biased region" description="Polar residues" evidence="1">
    <location>
        <begin position="402"/>
        <end position="411"/>
    </location>
</feature>
<feature type="region of interest" description="Disordered" evidence="1">
    <location>
        <begin position="182"/>
        <end position="679"/>
    </location>
</feature>
<feature type="compositionally biased region" description="Basic and acidic residues" evidence="1">
    <location>
        <begin position="505"/>
        <end position="517"/>
    </location>
</feature>
<comment type="caution">
    <text evidence="2">The sequence shown here is derived from an EMBL/GenBank/DDBJ whole genome shotgun (WGS) entry which is preliminary data.</text>
</comment>
<dbReference type="PANTHER" id="PTHR23400:SF0">
    <property type="entry name" value="DENTIN MATRIX ACIDIC PHOSPHOPROTEIN 1"/>
    <property type="match status" value="1"/>
</dbReference>
<evidence type="ECO:0000256" key="1">
    <source>
        <dbReference type="SAM" id="MobiDB-lite"/>
    </source>
</evidence>
<feature type="compositionally biased region" description="Basic and acidic residues" evidence="1">
    <location>
        <begin position="285"/>
        <end position="296"/>
    </location>
</feature>
<dbReference type="GO" id="GO:0031012">
    <property type="term" value="C:extracellular matrix"/>
    <property type="evidence" value="ECO:0007669"/>
    <property type="project" value="TreeGrafter"/>
</dbReference>
<dbReference type="eggNOG" id="KOG1181">
    <property type="taxonomic scope" value="Eukaryota"/>
</dbReference>
<gene>
    <name evidence="2" type="primary">DMP1</name>
    <name evidence="2" type="ORF">Y1Q_0019524</name>
</gene>
<name>A0A151NMW7_ALLMI</name>
<dbReference type="GO" id="GO:0050840">
    <property type="term" value="F:extracellular matrix binding"/>
    <property type="evidence" value="ECO:0007669"/>
    <property type="project" value="TreeGrafter"/>
</dbReference>
<feature type="compositionally biased region" description="Acidic residues" evidence="1">
    <location>
        <begin position="145"/>
        <end position="157"/>
    </location>
</feature>
<feature type="compositionally biased region" description="Low complexity" evidence="1">
    <location>
        <begin position="297"/>
        <end position="307"/>
    </location>
</feature>
<feature type="compositionally biased region" description="Basic and acidic residues" evidence="1">
    <location>
        <begin position="441"/>
        <end position="498"/>
    </location>
</feature>
<feature type="compositionally biased region" description="Basic and acidic residues" evidence="1">
    <location>
        <begin position="529"/>
        <end position="543"/>
    </location>
</feature>
<feature type="compositionally biased region" description="Acidic residues" evidence="1">
    <location>
        <begin position="669"/>
        <end position="679"/>
    </location>
</feature>
<dbReference type="GO" id="GO:0001503">
    <property type="term" value="P:ossification"/>
    <property type="evidence" value="ECO:0007669"/>
    <property type="project" value="InterPro"/>
</dbReference>
<feature type="compositionally biased region" description="Basic and acidic residues" evidence="1">
    <location>
        <begin position="308"/>
        <end position="325"/>
    </location>
</feature>
<feature type="compositionally biased region" description="Basic and acidic residues" evidence="1">
    <location>
        <begin position="372"/>
        <end position="386"/>
    </location>
</feature>
<feature type="region of interest" description="Disordered" evidence="1">
    <location>
        <begin position="117"/>
        <end position="162"/>
    </location>
</feature>
<reference evidence="2 3" key="1">
    <citation type="journal article" date="2012" name="Genome Biol.">
        <title>Sequencing three crocodilian genomes to illuminate the evolution of archosaurs and amniotes.</title>
        <authorList>
            <person name="St John J.A."/>
            <person name="Braun E.L."/>
            <person name="Isberg S.R."/>
            <person name="Miles L.G."/>
            <person name="Chong A.Y."/>
            <person name="Gongora J."/>
            <person name="Dalzell P."/>
            <person name="Moran C."/>
            <person name="Bed'hom B."/>
            <person name="Abzhanov A."/>
            <person name="Burgess S.C."/>
            <person name="Cooksey A.M."/>
            <person name="Castoe T.A."/>
            <person name="Crawford N.G."/>
            <person name="Densmore L.D."/>
            <person name="Drew J.C."/>
            <person name="Edwards S.V."/>
            <person name="Faircloth B.C."/>
            <person name="Fujita M.K."/>
            <person name="Greenwold M.J."/>
            <person name="Hoffmann F.G."/>
            <person name="Howard J.M."/>
            <person name="Iguchi T."/>
            <person name="Janes D.E."/>
            <person name="Khan S.Y."/>
            <person name="Kohno S."/>
            <person name="de Koning A.J."/>
            <person name="Lance S.L."/>
            <person name="McCarthy F.M."/>
            <person name="McCormack J.E."/>
            <person name="Merchant M.E."/>
            <person name="Peterson D.G."/>
            <person name="Pollock D.D."/>
            <person name="Pourmand N."/>
            <person name="Raney B.J."/>
            <person name="Roessler K.A."/>
            <person name="Sanford J.R."/>
            <person name="Sawyer R.H."/>
            <person name="Schmidt C.J."/>
            <person name="Triplett E.W."/>
            <person name="Tuberville T.D."/>
            <person name="Venegas-Anaya M."/>
            <person name="Howard J.T."/>
            <person name="Jarvis E.D."/>
            <person name="Guillette L.J.Jr."/>
            <person name="Glenn T.C."/>
            <person name="Green R.E."/>
            <person name="Ray D.A."/>
        </authorList>
    </citation>
    <scope>NUCLEOTIDE SEQUENCE [LARGE SCALE GENOMIC DNA]</scope>
    <source>
        <strain evidence="2">KSC_2009_1</strain>
    </source>
</reference>
<dbReference type="Proteomes" id="UP000050525">
    <property type="component" value="Unassembled WGS sequence"/>
</dbReference>
<feature type="compositionally biased region" description="Acidic residues" evidence="1">
    <location>
        <begin position="75"/>
        <end position="91"/>
    </location>
</feature>
<feature type="compositionally biased region" description="Basic and acidic residues" evidence="1">
    <location>
        <begin position="561"/>
        <end position="574"/>
    </location>
</feature>
<dbReference type="STRING" id="8496.A0A151NMW7"/>
<dbReference type="GO" id="GO:0030198">
    <property type="term" value="P:extracellular matrix organization"/>
    <property type="evidence" value="ECO:0007669"/>
    <property type="project" value="InterPro"/>
</dbReference>
<proteinExistence type="predicted"/>
<evidence type="ECO:0000313" key="2">
    <source>
        <dbReference type="EMBL" id="KYO38060.1"/>
    </source>
</evidence>
<accession>A0A151NMW7</accession>
<feature type="compositionally biased region" description="Basic and acidic residues" evidence="1">
    <location>
        <begin position="581"/>
        <end position="668"/>
    </location>
</feature>